<reference evidence="1" key="1">
    <citation type="submission" date="2021-02" db="EMBL/GenBank/DDBJ databases">
        <authorList>
            <person name="Nowell W R."/>
        </authorList>
    </citation>
    <scope>NUCLEOTIDE SEQUENCE</scope>
</reference>
<keyword evidence="2" id="KW-1185">Reference proteome</keyword>
<comment type="caution">
    <text evidence="1">The sequence shown here is derived from an EMBL/GenBank/DDBJ whole genome shotgun (WGS) entry which is preliminary data.</text>
</comment>
<sequence length="59" mass="6938">MTKQVDLRRRVYALLGQMSKAHLVKHLQVENIPRATIYRIIKRFEDGLPCEDMARKGRS</sequence>
<evidence type="ECO:0000313" key="1">
    <source>
        <dbReference type="EMBL" id="CAF4177391.1"/>
    </source>
</evidence>
<gene>
    <name evidence="1" type="ORF">OVN521_LOCUS25072</name>
</gene>
<feature type="non-terminal residue" evidence="1">
    <location>
        <position position="59"/>
    </location>
</feature>
<proteinExistence type="predicted"/>
<evidence type="ECO:0008006" key="3">
    <source>
        <dbReference type="Google" id="ProtNLM"/>
    </source>
</evidence>
<dbReference type="Proteomes" id="UP000663866">
    <property type="component" value="Unassembled WGS sequence"/>
</dbReference>
<dbReference type="EMBL" id="CAJOBG010006139">
    <property type="protein sequence ID" value="CAF4177391.1"/>
    <property type="molecule type" value="Genomic_DNA"/>
</dbReference>
<evidence type="ECO:0000313" key="2">
    <source>
        <dbReference type="Proteomes" id="UP000663866"/>
    </source>
</evidence>
<protein>
    <recommendedName>
        <fullName evidence="3">Homeodomain-like domain-containing protein</fullName>
    </recommendedName>
</protein>
<accession>A0A819ZI78</accession>
<name>A0A819ZI78_9BILA</name>
<dbReference type="AlphaFoldDB" id="A0A819ZI78"/>
<organism evidence="1 2">
    <name type="scientific">Rotaria magnacalcarata</name>
    <dbReference type="NCBI Taxonomy" id="392030"/>
    <lineage>
        <taxon>Eukaryota</taxon>
        <taxon>Metazoa</taxon>
        <taxon>Spiralia</taxon>
        <taxon>Gnathifera</taxon>
        <taxon>Rotifera</taxon>
        <taxon>Eurotatoria</taxon>
        <taxon>Bdelloidea</taxon>
        <taxon>Philodinida</taxon>
        <taxon>Philodinidae</taxon>
        <taxon>Rotaria</taxon>
    </lineage>
</organism>